<dbReference type="Pfam" id="PF14291">
    <property type="entry name" value="DUF4371"/>
    <property type="match status" value="1"/>
</dbReference>
<dbReference type="InterPro" id="IPR012337">
    <property type="entry name" value="RNaseH-like_sf"/>
</dbReference>
<dbReference type="AlphaFoldDB" id="A0A9Q1ENB8"/>
<dbReference type="PANTHER" id="PTHR45749">
    <property type="match status" value="1"/>
</dbReference>
<name>A0A9Q1ENB8_SYNKA</name>
<organism evidence="4 5">
    <name type="scientific">Synaphobranchus kaupii</name>
    <name type="common">Kaup's arrowtooth eel</name>
    <dbReference type="NCBI Taxonomy" id="118154"/>
    <lineage>
        <taxon>Eukaryota</taxon>
        <taxon>Metazoa</taxon>
        <taxon>Chordata</taxon>
        <taxon>Craniata</taxon>
        <taxon>Vertebrata</taxon>
        <taxon>Euteleostomi</taxon>
        <taxon>Actinopterygii</taxon>
        <taxon>Neopterygii</taxon>
        <taxon>Teleostei</taxon>
        <taxon>Anguilliformes</taxon>
        <taxon>Synaphobranchidae</taxon>
        <taxon>Synaphobranchus</taxon>
    </lineage>
</organism>
<gene>
    <name evidence="4" type="ORF">SKAU_G00318950</name>
</gene>
<dbReference type="Pfam" id="PF05699">
    <property type="entry name" value="Dimer_Tnp_hAT"/>
    <property type="match status" value="1"/>
</dbReference>
<dbReference type="EMBL" id="JAINUF010000014">
    <property type="protein sequence ID" value="KAJ8341967.1"/>
    <property type="molecule type" value="Genomic_DNA"/>
</dbReference>
<evidence type="ECO:0000313" key="4">
    <source>
        <dbReference type="EMBL" id="KAJ8341967.1"/>
    </source>
</evidence>
<proteinExistence type="predicted"/>
<dbReference type="OrthoDB" id="8908633at2759"/>
<dbReference type="InterPro" id="IPR008906">
    <property type="entry name" value="HATC_C_dom"/>
</dbReference>
<dbReference type="SUPFAM" id="SSF53098">
    <property type="entry name" value="Ribonuclease H-like"/>
    <property type="match status" value="1"/>
</dbReference>
<evidence type="ECO:0000256" key="1">
    <source>
        <dbReference type="SAM" id="MobiDB-lite"/>
    </source>
</evidence>
<comment type="caution">
    <text evidence="4">The sequence shown here is derived from an EMBL/GenBank/DDBJ whole genome shotgun (WGS) entry which is preliminary data.</text>
</comment>
<protein>
    <submittedName>
        <fullName evidence="4">Uncharacterized protein</fullName>
    </submittedName>
</protein>
<feature type="domain" description="HAT C-terminal dimerisation" evidence="2">
    <location>
        <begin position="735"/>
        <end position="783"/>
    </location>
</feature>
<dbReference type="GO" id="GO:0046983">
    <property type="term" value="F:protein dimerization activity"/>
    <property type="evidence" value="ECO:0007669"/>
    <property type="project" value="InterPro"/>
</dbReference>
<feature type="compositionally biased region" description="Basic and acidic residues" evidence="1">
    <location>
        <begin position="16"/>
        <end position="29"/>
    </location>
</feature>
<evidence type="ECO:0000259" key="2">
    <source>
        <dbReference type="Pfam" id="PF05699"/>
    </source>
</evidence>
<evidence type="ECO:0000313" key="5">
    <source>
        <dbReference type="Proteomes" id="UP001152622"/>
    </source>
</evidence>
<sequence length="811" mass="90601">MAPNPTAVAATASIGEGRREEEHMLVTDREQEEEVPTTSSASSEIPPVTPPPPQPVTPGPAEQADTGAEVLAVVVERESDEQSDSTFVTGMKDWKHVHTRIEEHEKSSAHGGCVDAFLLWSSKSGIAGLLKDTQMSARREQVKKRRQVLERVIEIVKVIGKQGLSYRGTSSSEAAYTLEDIAADHGTFLELILLLSKYDMCLNQHLNDCIEKSKKMHESGGKGRGSLVTFFSKTTVNMIIDTIRRIIQESIASEVQEAGMYSVQIDTTTDITSKDQCSIILRYVNDCVHERLIALVDCQSSTGQYFAEMLMQTFETLNIDKDKCIGNATDGAANMQGTYNGFATLLSQSGNSNQIHVWCYSHILNLVLSDTTGVVIESASLFSLLNDTAVFIRESYKRMNMWESTSKDNTRNKRLAPIGETRWWAKDAALRKVFGSFDKPESALYVDLILTLAKIEEQSNNKPAVRVKAKAYMDALLKHETILTAQLFMRIFQHTTPLSKYLQTDGMDMLTAHRLVIGTQEDLKTCERDFDAVKQAANHFVEWANEKLDDNDDCEVQAQAALPQKRKRKKKTLPGESADDETFSDADTAFKVNVHNVIFDTITGSIHRRFLANGTLYSDFACLDPRHFPEIRSNGLDSSSLGELSKRLITIDSRATIENLQGELTSLASHWDRLKTSLGDTHTARIATETETESGEKELDLIHKSCASCKNCTFCCYQALLKYNLFTDAYHVIGLAYKFILTLSVTQVACERSFSTLKFIKNRLRSTLSQEHLEAFMLMSTEKDILVTLDADAVIDKLAERSDLLRRLLTV</sequence>
<keyword evidence="5" id="KW-1185">Reference proteome</keyword>
<reference evidence="4" key="1">
    <citation type="journal article" date="2023" name="Science">
        <title>Genome structures resolve the early diversification of teleost fishes.</title>
        <authorList>
            <person name="Parey E."/>
            <person name="Louis A."/>
            <person name="Montfort J."/>
            <person name="Bouchez O."/>
            <person name="Roques C."/>
            <person name="Iampietro C."/>
            <person name="Lluch J."/>
            <person name="Castinel A."/>
            <person name="Donnadieu C."/>
            <person name="Desvignes T."/>
            <person name="Floi Bucao C."/>
            <person name="Jouanno E."/>
            <person name="Wen M."/>
            <person name="Mejri S."/>
            <person name="Dirks R."/>
            <person name="Jansen H."/>
            <person name="Henkel C."/>
            <person name="Chen W.J."/>
            <person name="Zahm M."/>
            <person name="Cabau C."/>
            <person name="Klopp C."/>
            <person name="Thompson A.W."/>
            <person name="Robinson-Rechavi M."/>
            <person name="Braasch I."/>
            <person name="Lecointre G."/>
            <person name="Bobe J."/>
            <person name="Postlethwait J.H."/>
            <person name="Berthelot C."/>
            <person name="Roest Crollius H."/>
            <person name="Guiguen Y."/>
        </authorList>
    </citation>
    <scope>NUCLEOTIDE SEQUENCE</scope>
    <source>
        <strain evidence="4">WJC10195</strain>
    </source>
</reference>
<accession>A0A9Q1ENB8</accession>
<dbReference type="InterPro" id="IPR025398">
    <property type="entry name" value="DUF4371"/>
</dbReference>
<feature type="compositionally biased region" description="Pro residues" evidence="1">
    <location>
        <begin position="47"/>
        <end position="58"/>
    </location>
</feature>
<feature type="region of interest" description="Disordered" evidence="1">
    <location>
        <begin position="1"/>
        <end position="65"/>
    </location>
</feature>
<feature type="domain" description="DUF4371" evidence="3">
    <location>
        <begin position="145"/>
        <end position="341"/>
    </location>
</feature>
<evidence type="ECO:0000259" key="3">
    <source>
        <dbReference type="Pfam" id="PF14291"/>
    </source>
</evidence>
<dbReference type="Proteomes" id="UP001152622">
    <property type="component" value="Chromosome 14"/>
</dbReference>
<dbReference type="PANTHER" id="PTHR45749:SF21">
    <property type="entry name" value="DUF4371 DOMAIN-CONTAINING PROTEIN"/>
    <property type="match status" value="1"/>
</dbReference>